<dbReference type="SUPFAM" id="SSF53474">
    <property type="entry name" value="alpha/beta-Hydrolases"/>
    <property type="match status" value="1"/>
</dbReference>
<dbReference type="PANTHER" id="PTHR46086:SF17">
    <property type="entry name" value="ALPHA_BETA-HYDROLASES SUPERFAMILY PROTEIN"/>
    <property type="match status" value="1"/>
</dbReference>
<gene>
    <name evidence="3" type="ORF">SOCE26_070140</name>
</gene>
<evidence type="ECO:0000313" key="4">
    <source>
        <dbReference type="Proteomes" id="UP000238348"/>
    </source>
</evidence>
<dbReference type="Proteomes" id="UP000238348">
    <property type="component" value="Chromosome"/>
</dbReference>
<dbReference type="InterPro" id="IPR002921">
    <property type="entry name" value="Fungal_lipase-type"/>
</dbReference>
<reference evidence="3 4" key="1">
    <citation type="submission" date="2015-09" db="EMBL/GenBank/DDBJ databases">
        <title>Sorangium comparison.</title>
        <authorList>
            <person name="Zaburannyi N."/>
            <person name="Bunk B."/>
            <person name="Overmann J."/>
            <person name="Mueller R."/>
        </authorList>
    </citation>
    <scope>NUCLEOTIDE SEQUENCE [LARGE SCALE GENOMIC DNA]</scope>
    <source>
        <strain evidence="3 4">So ce26</strain>
    </source>
</reference>
<dbReference type="EMBL" id="CP012673">
    <property type="protein sequence ID" value="AUX45522.1"/>
    <property type="molecule type" value="Genomic_DNA"/>
</dbReference>
<dbReference type="AlphaFoldDB" id="A0A2L0F1R4"/>
<dbReference type="PANTHER" id="PTHR46086">
    <property type="entry name" value="ALPHA/BETA-HYDROLASES SUPERFAMILY PROTEIN"/>
    <property type="match status" value="1"/>
</dbReference>
<dbReference type="Pfam" id="PF01764">
    <property type="entry name" value="Lipase_3"/>
    <property type="match status" value="1"/>
</dbReference>
<dbReference type="InterPro" id="IPR029058">
    <property type="entry name" value="AB_hydrolase_fold"/>
</dbReference>
<evidence type="ECO:0000256" key="1">
    <source>
        <dbReference type="SAM" id="MobiDB-lite"/>
    </source>
</evidence>
<dbReference type="CDD" id="cd00519">
    <property type="entry name" value="Lipase_3"/>
    <property type="match status" value="1"/>
</dbReference>
<feature type="domain" description="Fungal lipase-type" evidence="2">
    <location>
        <begin position="203"/>
        <end position="279"/>
    </location>
</feature>
<evidence type="ECO:0000259" key="2">
    <source>
        <dbReference type="Pfam" id="PF01764"/>
    </source>
</evidence>
<dbReference type="OrthoDB" id="5522031at2"/>
<organism evidence="3 4">
    <name type="scientific">Sorangium cellulosum</name>
    <name type="common">Polyangium cellulosum</name>
    <dbReference type="NCBI Taxonomy" id="56"/>
    <lineage>
        <taxon>Bacteria</taxon>
        <taxon>Pseudomonadati</taxon>
        <taxon>Myxococcota</taxon>
        <taxon>Polyangia</taxon>
        <taxon>Polyangiales</taxon>
        <taxon>Polyangiaceae</taxon>
        <taxon>Sorangium</taxon>
    </lineage>
</organism>
<feature type="region of interest" description="Disordered" evidence="1">
    <location>
        <begin position="175"/>
        <end position="195"/>
    </location>
</feature>
<dbReference type="GO" id="GO:0004806">
    <property type="term" value="F:triacylglycerol lipase activity"/>
    <property type="evidence" value="ECO:0007669"/>
    <property type="project" value="InterPro"/>
</dbReference>
<proteinExistence type="predicted"/>
<name>A0A2L0F1R4_SORCE</name>
<dbReference type="RefSeq" id="WP_104983889.1">
    <property type="nucleotide sequence ID" value="NZ_CP012673.1"/>
</dbReference>
<dbReference type="InterPro" id="IPR044819">
    <property type="entry name" value="OBL-like"/>
</dbReference>
<accession>A0A2L0F1R4</accession>
<dbReference type="Gene3D" id="3.40.50.1820">
    <property type="entry name" value="alpha/beta hydrolase"/>
    <property type="match status" value="1"/>
</dbReference>
<dbReference type="GO" id="GO:0006629">
    <property type="term" value="P:lipid metabolic process"/>
    <property type="evidence" value="ECO:0007669"/>
    <property type="project" value="InterPro"/>
</dbReference>
<sequence>MTDSIVAMPPREALGSASAWGPEAAADTCAERGTIQRLLRVDPEVREPDPDATLLLSLASVWMYSDTDTLERAMSVYGAWDLTRLKVENNALFLAHDVCFIQSKCRRLLILCFKGTEPGNLFNWLTDASVASQRFYALGRVHGGFARNVDVLWSIIDRCLETALRGRNIQEVFPSPEACPRPDAGSAPEAEPAPDAPGKLEAIYITGHSLGAAMAVLAAARLFSNTRYAEIRRLIRGVYTFGQPMVGDATFAARAEELFGGKLFRFVYGNDIVPRLPPRTTGAFVHFGREYRSTGEGWTYESKIARQTRTFLVSSAVGVFAWIKQQLPLLRALPLPFSWGDHSPANYVEASQQSTSEPAIFRLRVD</sequence>
<protein>
    <recommendedName>
        <fullName evidence="2">Fungal lipase-type domain-containing protein</fullName>
    </recommendedName>
</protein>
<evidence type="ECO:0000313" key="3">
    <source>
        <dbReference type="EMBL" id="AUX45522.1"/>
    </source>
</evidence>